<dbReference type="STRING" id="68775.A0A5C3M5C9"/>
<evidence type="ECO:0000313" key="4">
    <source>
        <dbReference type="Proteomes" id="UP000308652"/>
    </source>
</evidence>
<proteinExistence type="predicted"/>
<sequence length="191" mass="19492">MLYRAFVLAASLIIFNGVNAQSTTLFIPGYDEQPLTADVLGVDGGRTTFEIKGDFPGAATLVEASDYVSLHQVFTGDSNSVVTVNYDCAITTEVAFCSGKGDDGAVVTESMTVSRFAVQVGTTAAPSAFSTPATTTPSITPSPGAGSSSSASKTGTSATASSTSSNGSGNMQIVSYMTFFMCSTAAFLSMI</sequence>
<organism evidence="3 4">
    <name type="scientific">Crucibulum laeve</name>
    <dbReference type="NCBI Taxonomy" id="68775"/>
    <lineage>
        <taxon>Eukaryota</taxon>
        <taxon>Fungi</taxon>
        <taxon>Dikarya</taxon>
        <taxon>Basidiomycota</taxon>
        <taxon>Agaricomycotina</taxon>
        <taxon>Agaricomycetes</taxon>
        <taxon>Agaricomycetidae</taxon>
        <taxon>Agaricales</taxon>
        <taxon>Agaricineae</taxon>
        <taxon>Nidulariaceae</taxon>
        <taxon>Crucibulum</taxon>
    </lineage>
</organism>
<dbReference type="OrthoDB" id="4991875at2759"/>
<dbReference type="Proteomes" id="UP000308652">
    <property type="component" value="Unassembled WGS sequence"/>
</dbReference>
<keyword evidence="4" id="KW-1185">Reference proteome</keyword>
<evidence type="ECO:0000313" key="3">
    <source>
        <dbReference type="EMBL" id="TFK39845.1"/>
    </source>
</evidence>
<gene>
    <name evidence="3" type="ORF">BDQ12DRAFT_681330</name>
</gene>
<accession>A0A5C3M5C9</accession>
<keyword evidence="2" id="KW-0732">Signal</keyword>
<evidence type="ECO:0000256" key="1">
    <source>
        <dbReference type="SAM" id="MobiDB-lite"/>
    </source>
</evidence>
<dbReference type="AlphaFoldDB" id="A0A5C3M5C9"/>
<evidence type="ECO:0000256" key="2">
    <source>
        <dbReference type="SAM" id="SignalP"/>
    </source>
</evidence>
<feature type="region of interest" description="Disordered" evidence="1">
    <location>
        <begin position="127"/>
        <end position="166"/>
    </location>
</feature>
<protein>
    <submittedName>
        <fullName evidence="3">Uncharacterized protein</fullName>
    </submittedName>
</protein>
<dbReference type="EMBL" id="ML213598">
    <property type="protein sequence ID" value="TFK39845.1"/>
    <property type="molecule type" value="Genomic_DNA"/>
</dbReference>
<feature type="signal peptide" evidence="2">
    <location>
        <begin position="1"/>
        <end position="20"/>
    </location>
</feature>
<feature type="chain" id="PRO_5023072665" evidence="2">
    <location>
        <begin position="21"/>
        <end position="191"/>
    </location>
</feature>
<name>A0A5C3M5C9_9AGAR</name>
<reference evidence="3 4" key="1">
    <citation type="journal article" date="2019" name="Nat. Ecol. Evol.">
        <title>Megaphylogeny resolves global patterns of mushroom evolution.</title>
        <authorList>
            <person name="Varga T."/>
            <person name="Krizsan K."/>
            <person name="Foldi C."/>
            <person name="Dima B."/>
            <person name="Sanchez-Garcia M."/>
            <person name="Sanchez-Ramirez S."/>
            <person name="Szollosi G.J."/>
            <person name="Szarkandi J.G."/>
            <person name="Papp V."/>
            <person name="Albert L."/>
            <person name="Andreopoulos W."/>
            <person name="Angelini C."/>
            <person name="Antonin V."/>
            <person name="Barry K.W."/>
            <person name="Bougher N.L."/>
            <person name="Buchanan P."/>
            <person name="Buyck B."/>
            <person name="Bense V."/>
            <person name="Catcheside P."/>
            <person name="Chovatia M."/>
            <person name="Cooper J."/>
            <person name="Damon W."/>
            <person name="Desjardin D."/>
            <person name="Finy P."/>
            <person name="Geml J."/>
            <person name="Haridas S."/>
            <person name="Hughes K."/>
            <person name="Justo A."/>
            <person name="Karasinski D."/>
            <person name="Kautmanova I."/>
            <person name="Kiss B."/>
            <person name="Kocsube S."/>
            <person name="Kotiranta H."/>
            <person name="LaButti K.M."/>
            <person name="Lechner B.E."/>
            <person name="Liimatainen K."/>
            <person name="Lipzen A."/>
            <person name="Lukacs Z."/>
            <person name="Mihaltcheva S."/>
            <person name="Morgado L.N."/>
            <person name="Niskanen T."/>
            <person name="Noordeloos M.E."/>
            <person name="Ohm R.A."/>
            <person name="Ortiz-Santana B."/>
            <person name="Ovrebo C."/>
            <person name="Racz N."/>
            <person name="Riley R."/>
            <person name="Savchenko A."/>
            <person name="Shiryaev A."/>
            <person name="Soop K."/>
            <person name="Spirin V."/>
            <person name="Szebenyi C."/>
            <person name="Tomsovsky M."/>
            <person name="Tulloss R.E."/>
            <person name="Uehling J."/>
            <person name="Grigoriev I.V."/>
            <person name="Vagvolgyi C."/>
            <person name="Papp T."/>
            <person name="Martin F.M."/>
            <person name="Miettinen O."/>
            <person name="Hibbett D.S."/>
            <person name="Nagy L.G."/>
        </authorList>
    </citation>
    <scope>NUCLEOTIDE SEQUENCE [LARGE SCALE GENOMIC DNA]</scope>
    <source>
        <strain evidence="3 4">CBS 166.37</strain>
    </source>
</reference>